<organism evidence="2 3">
    <name type="scientific">Muntiacus reevesi</name>
    <name type="common">Reeves' muntjac</name>
    <name type="synonym">Cervus reevesi</name>
    <dbReference type="NCBI Taxonomy" id="9886"/>
    <lineage>
        <taxon>Eukaryota</taxon>
        <taxon>Metazoa</taxon>
        <taxon>Chordata</taxon>
        <taxon>Craniata</taxon>
        <taxon>Vertebrata</taxon>
        <taxon>Euteleostomi</taxon>
        <taxon>Mammalia</taxon>
        <taxon>Eutheria</taxon>
        <taxon>Laurasiatheria</taxon>
        <taxon>Artiodactyla</taxon>
        <taxon>Ruminantia</taxon>
        <taxon>Pecora</taxon>
        <taxon>Cervidae</taxon>
        <taxon>Muntiacinae</taxon>
        <taxon>Muntiacus</taxon>
    </lineage>
</organism>
<accession>A0A5N3XTL9</accession>
<comment type="caution">
    <text evidence="2">The sequence shown here is derived from an EMBL/GenBank/DDBJ whole genome shotgun (WGS) entry which is preliminary data.</text>
</comment>
<keyword evidence="1" id="KW-0472">Membrane</keyword>
<reference evidence="2 3" key="1">
    <citation type="submission" date="2019-06" db="EMBL/GenBank/DDBJ databases">
        <title>Discovery of a novel chromosome fission-fusion reversal in muntjac.</title>
        <authorList>
            <person name="Mudd A.B."/>
            <person name="Bredeson J.V."/>
            <person name="Baum R."/>
            <person name="Hockemeyer D."/>
            <person name="Rokhsar D.S."/>
        </authorList>
    </citation>
    <scope>NUCLEOTIDE SEQUENCE [LARGE SCALE GENOMIC DNA]</scope>
    <source>
        <strain evidence="2">UCam_UCB_Mr</strain>
        <tissue evidence="2">Fibroblast cell line</tissue>
    </source>
</reference>
<feature type="non-terminal residue" evidence="2">
    <location>
        <position position="1"/>
    </location>
</feature>
<proteinExistence type="predicted"/>
<protein>
    <submittedName>
        <fullName evidence="2">Uncharacterized protein</fullName>
    </submittedName>
</protein>
<gene>
    <name evidence="2" type="ORF">FD755_011653</name>
</gene>
<keyword evidence="1" id="KW-0812">Transmembrane</keyword>
<name>A0A5N3XTL9_MUNRE</name>
<evidence type="ECO:0000313" key="3">
    <source>
        <dbReference type="Proteomes" id="UP000326062"/>
    </source>
</evidence>
<keyword evidence="1" id="KW-1133">Transmembrane helix</keyword>
<evidence type="ECO:0000313" key="2">
    <source>
        <dbReference type="EMBL" id="KAB0377209.1"/>
    </source>
</evidence>
<feature type="transmembrane region" description="Helical" evidence="1">
    <location>
        <begin position="12"/>
        <end position="30"/>
    </location>
</feature>
<keyword evidence="3" id="KW-1185">Reference proteome</keyword>
<sequence length="249" mass="28783">VVLVSSVQQSDSVIHIYIYIYILFQILFHYRKLSCLPIYLHFPSSLCIHVSYYPLKAILNTCIPTHTKIIMKQCDRHYPQAIKEALGIGHETYKNYSSIRFIPGIYNSPFRKDPDPWELRLQKAKPLTHRGPNVKRKPCVSLSNWLACTSARSFPRSGTLPPIDRKRCQGPFRDISEVLEQRYKPLQPTLRVAEPIDGLTEARAQLQKEESARNVNDNIASLFSFNLHVYVDRYVEKKGERKGKRKKGG</sequence>
<evidence type="ECO:0000256" key="1">
    <source>
        <dbReference type="SAM" id="Phobius"/>
    </source>
</evidence>
<dbReference type="Proteomes" id="UP000326062">
    <property type="component" value="Chromosome 5"/>
</dbReference>
<dbReference type="AlphaFoldDB" id="A0A5N3XTL9"/>
<dbReference type="EMBL" id="VCEB01000005">
    <property type="protein sequence ID" value="KAB0377209.1"/>
    <property type="molecule type" value="Genomic_DNA"/>
</dbReference>